<evidence type="ECO:0000256" key="3">
    <source>
        <dbReference type="ARBA" id="ARBA00022737"/>
    </source>
</evidence>
<dbReference type="OMA" id="NGRMEGK"/>
<evidence type="ECO:0000256" key="5">
    <source>
        <dbReference type="ARBA" id="ARBA00023069"/>
    </source>
</evidence>
<dbReference type="SMART" id="SM00698">
    <property type="entry name" value="MORN"/>
    <property type="match status" value="2"/>
</dbReference>
<dbReference type="EMBL" id="CAAE01014575">
    <property type="protein sequence ID" value="CAF99331.1"/>
    <property type="molecule type" value="Genomic_DNA"/>
</dbReference>
<keyword evidence="10" id="KW-1185">Reference proteome</keyword>
<organism evidence="8">
    <name type="scientific">Tetraodon nigroviridis</name>
    <name type="common">Spotted green pufferfish</name>
    <name type="synonym">Chelonodon nigroviridis</name>
    <dbReference type="NCBI Taxonomy" id="99883"/>
    <lineage>
        <taxon>Eukaryota</taxon>
        <taxon>Metazoa</taxon>
        <taxon>Chordata</taxon>
        <taxon>Craniata</taxon>
        <taxon>Vertebrata</taxon>
        <taxon>Euteleostomi</taxon>
        <taxon>Actinopterygii</taxon>
        <taxon>Neopterygii</taxon>
        <taxon>Teleostei</taxon>
        <taxon>Neoteleostei</taxon>
        <taxon>Acanthomorphata</taxon>
        <taxon>Eupercaria</taxon>
        <taxon>Tetraodontiformes</taxon>
        <taxon>Tetradontoidea</taxon>
        <taxon>Tetraodontidae</taxon>
        <taxon>Tetraodon</taxon>
    </lineage>
</organism>
<dbReference type="FunFam" id="2.20.110.10:FF:000002">
    <property type="entry name" value="Phosphatidylinositol 4-phosphate 5-kinase 8"/>
    <property type="match status" value="1"/>
</dbReference>
<name>Q4SJ51_TETNG</name>
<dbReference type="GeneTree" id="ENSGT00390000018089"/>
<gene>
    <name evidence="8" type="ORF">GSTENG00017359001</name>
</gene>
<reference evidence="8" key="2">
    <citation type="submission" date="2004-02" db="EMBL/GenBank/DDBJ databases">
        <authorList>
            <consortium name="Genoscope"/>
            <consortium name="Whitehead Institute Centre for Genome Research"/>
        </authorList>
    </citation>
    <scope>NUCLEOTIDE SEQUENCE</scope>
</reference>
<keyword evidence="5" id="KW-0969">Cilium</keyword>
<dbReference type="InterPro" id="IPR042814">
    <property type="entry name" value="Morn5"/>
</dbReference>
<evidence type="ECO:0000256" key="4">
    <source>
        <dbReference type="ARBA" id="ARBA00022846"/>
    </source>
</evidence>
<dbReference type="GO" id="GO:0031514">
    <property type="term" value="C:motile cilium"/>
    <property type="evidence" value="ECO:0007669"/>
    <property type="project" value="UniProtKB-SubCell"/>
</dbReference>
<keyword evidence="4" id="KW-0282">Flagellum</keyword>
<dbReference type="HOGENOM" id="CLU_117237_0_0_1"/>
<evidence type="ECO:0000256" key="7">
    <source>
        <dbReference type="SAM" id="MobiDB-lite"/>
    </source>
</evidence>
<feature type="region of interest" description="Disordered" evidence="7">
    <location>
        <begin position="1"/>
        <end position="20"/>
    </location>
</feature>
<dbReference type="PANTHER" id="PTHR46437">
    <property type="entry name" value="MORN REPEAT-CONTAINING PROTEIN 5"/>
    <property type="match status" value="1"/>
</dbReference>
<comment type="subcellular location">
    <subcellularLocation>
        <location evidence="1">Cell projection</location>
        <location evidence="1">Cilium</location>
        <location evidence="1">Flagellum</location>
    </subcellularLocation>
</comment>
<dbReference type="Ensembl" id="ENSTNIT00000012189.1">
    <property type="protein sequence ID" value="ENSTNIP00000011999.1"/>
    <property type="gene ID" value="ENSTNIG00000009139.1"/>
</dbReference>
<feature type="region of interest" description="Disordered" evidence="7">
    <location>
        <begin position="95"/>
        <end position="115"/>
    </location>
</feature>
<dbReference type="SUPFAM" id="SSF82185">
    <property type="entry name" value="Histone H3 K4-specific methyltransferase SET7/9 N-terminal domain"/>
    <property type="match status" value="1"/>
</dbReference>
<reference evidence="8 10" key="1">
    <citation type="journal article" date="2004" name="Nature">
        <title>Genome duplication in the teleost fish Tetraodon nigroviridis reveals the early vertebrate proto-karyotype.</title>
        <authorList>
            <person name="Jaillon O."/>
            <person name="Aury J.-M."/>
            <person name="Brunet F."/>
            <person name="Petit J.-L."/>
            <person name="Stange-Thomann N."/>
            <person name="Mauceli E."/>
            <person name="Bouneau L."/>
            <person name="Fischer C."/>
            <person name="Ozouf-Costaz C."/>
            <person name="Bernot A."/>
            <person name="Nicaud S."/>
            <person name="Jaffe D."/>
            <person name="Fisher S."/>
            <person name="Lutfalla G."/>
            <person name="Dossat C."/>
            <person name="Segurens B."/>
            <person name="Dasilva C."/>
            <person name="Salanoubat M."/>
            <person name="Levy M."/>
            <person name="Boudet N."/>
            <person name="Castellano S."/>
            <person name="Anthouard V."/>
            <person name="Jubin C."/>
            <person name="Castelli V."/>
            <person name="Katinka M."/>
            <person name="Vacherie B."/>
            <person name="Biemont C."/>
            <person name="Skalli Z."/>
            <person name="Cattolico L."/>
            <person name="Poulain J."/>
            <person name="De Berardinis V."/>
            <person name="Cruaud C."/>
            <person name="Duprat S."/>
            <person name="Brottier P."/>
            <person name="Coutanceau J.-P."/>
            <person name="Gouzy J."/>
            <person name="Parra G."/>
            <person name="Lardier G."/>
            <person name="Chapple C."/>
            <person name="McKernan K.J."/>
            <person name="McEwan P."/>
            <person name="Bosak S."/>
            <person name="Kellis M."/>
            <person name="Volff J.-N."/>
            <person name="Guigo R."/>
            <person name="Zody M.C."/>
            <person name="Mesirov J."/>
            <person name="Lindblad-Toh K."/>
            <person name="Birren B."/>
            <person name="Nusbaum C."/>
            <person name="Kahn D."/>
            <person name="Robinson-Rechavi M."/>
            <person name="Laudet V."/>
            <person name="Schachter V."/>
            <person name="Quetier F."/>
            <person name="Saurin W."/>
            <person name="Scarpelli C."/>
            <person name="Wincker P."/>
            <person name="Lander E.S."/>
            <person name="Weissenbach J."/>
            <person name="Roest Crollius H."/>
        </authorList>
    </citation>
    <scope>NUCLEOTIDE SEQUENCE [LARGE SCALE GENOMIC DNA]</scope>
</reference>
<evidence type="ECO:0000256" key="2">
    <source>
        <dbReference type="ARBA" id="ARBA00016322"/>
    </source>
</evidence>
<evidence type="ECO:0000256" key="1">
    <source>
        <dbReference type="ARBA" id="ARBA00004230"/>
    </source>
</evidence>
<dbReference type="STRING" id="99883.ENSTNIP00000011999"/>
<keyword evidence="6" id="KW-0966">Cell projection</keyword>
<dbReference type="Proteomes" id="UP000007303">
    <property type="component" value="Unassembled WGS sequence"/>
</dbReference>
<evidence type="ECO:0000313" key="10">
    <source>
        <dbReference type="Proteomes" id="UP000007303"/>
    </source>
</evidence>
<evidence type="ECO:0000256" key="6">
    <source>
        <dbReference type="ARBA" id="ARBA00023273"/>
    </source>
</evidence>
<reference evidence="9" key="3">
    <citation type="submission" date="2025-05" db="UniProtKB">
        <authorList>
            <consortium name="Ensembl"/>
        </authorList>
    </citation>
    <scope>IDENTIFICATION</scope>
</reference>
<evidence type="ECO:0000313" key="9">
    <source>
        <dbReference type="Ensembl" id="ENSTNIP00000011999.1"/>
    </source>
</evidence>
<sequence>MEFTGGAYKGETQNGKMHGTGEYTFHTGTRYVGEFKDGMFHGSGVMHFANGTKYEATWERGMVMEGSIIFLDGLQYQETDWGYCDGHDRRFYGERSSGLRPAGESQLSGQHPPRTIPDGCYDCGDGFYDPRTRKVTSYEGKVLRKADDSEHAWIVRACRRA</sequence>
<keyword evidence="3" id="KW-0677">Repeat</keyword>
<dbReference type="KEGG" id="tng:GSTEN00017359G001"/>
<dbReference type="InterPro" id="IPR003409">
    <property type="entry name" value="MORN"/>
</dbReference>
<feature type="non-terminal residue" evidence="8">
    <location>
        <position position="161"/>
    </location>
</feature>
<accession>Q4SJ51</accession>
<evidence type="ECO:0000313" key="8">
    <source>
        <dbReference type="EMBL" id="CAF99331.1"/>
    </source>
</evidence>
<dbReference type="PANTHER" id="PTHR46437:SF1">
    <property type="entry name" value="MORN REPEAT-CONTAINING PROTEIN 5"/>
    <property type="match status" value="1"/>
</dbReference>
<dbReference type="Gene3D" id="2.20.110.10">
    <property type="entry name" value="Histone H3 K4-specific methyltransferase SET7/9 N-terminal domain"/>
    <property type="match status" value="1"/>
</dbReference>
<proteinExistence type="predicted"/>
<protein>
    <recommendedName>
        <fullName evidence="2">MORN repeat-containing protein 5</fullName>
    </recommendedName>
</protein>
<dbReference type="AlphaFoldDB" id="Q4SJ51"/>
<dbReference type="OrthoDB" id="300500at2759"/>
<dbReference type="Pfam" id="PF02493">
    <property type="entry name" value="MORN"/>
    <property type="match status" value="2"/>
</dbReference>